<name>A0ABR7J626_9FLAO</name>
<evidence type="ECO:0008006" key="4">
    <source>
        <dbReference type="Google" id="ProtNLM"/>
    </source>
</evidence>
<comment type="caution">
    <text evidence="2">The sequence shown here is derived from an EMBL/GenBank/DDBJ whole genome shotgun (WGS) entry which is preliminary data.</text>
</comment>
<accession>A0ABR7J626</accession>
<sequence>MKYSLSLLFGVTVLMTSCKKEQTTSAGDSRQVVPFTQQGGGIQSQELSSEASQNHNLFRENNNNTASSSVASAVNPEHGQPNHRCDIPVGAPLNTGANGAGQSQATTVSSTPVQSNTQAPVVQQVTPKGMNPPHGEKNHRCDIAVGAPLNSKATIENTVVAQDQNGASALPALLSTDK</sequence>
<evidence type="ECO:0000256" key="1">
    <source>
        <dbReference type="SAM" id="MobiDB-lite"/>
    </source>
</evidence>
<dbReference type="RefSeq" id="WP_187009538.1">
    <property type="nucleotide sequence ID" value="NZ_JACRUI010000001.1"/>
</dbReference>
<keyword evidence="3" id="KW-1185">Reference proteome</keyword>
<evidence type="ECO:0000313" key="3">
    <source>
        <dbReference type="Proteomes" id="UP000629963"/>
    </source>
</evidence>
<organism evidence="2 3">
    <name type="scientific">Flavobacterium kayseriense</name>
    <dbReference type="NCBI Taxonomy" id="2764714"/>
    <lineage>
        <taxon>Bacteria</taxon>
        <taxon>Pseudomonadati</taxon>
        <taxon>Bacteroidota</taxon>
        <taxon>Flavobacteriia</taxon>
        <taxon>Flavobacteriales</taxon>
        <taxon>Flavobacteriaceae</taxon>
        <taxon>Flavobacterium</taxon>
    </lineage>
</organism>
<dbReference type="PROSITE" id="PS51257">
    <property type="entry name" value="PROKAR_LIPOPROTEIN"/>
    <property type="match status" value="1"/>
</dbReference>
<feature type="compositionally biased region" description="Polar residues" evidence="1">
    <location>
        <begin position="43"/>
        <end position="60"/>
    </location>
</feature>
<feature type="compositionally biased region" description="Low complexity" evidence="1">
    <location>
        <begin position="61"/>
        <end position="75"/>
    </location>
</feature>
<feature type="region of interest" description="Disordered" evidence="1">
    <location>
        <begin position="22"/>
        <end position="119"/>
    </location>
</feature>
<evidence type="ECO:0000313" key="2">
    <source>
        <dbReference type="EMBL" id="MBC5840990.1"/>
    </source>
</evidence>
<protein>
    <recommendedName>
        <fullName evidence="4">Lipoprotein</fullName>
    </recommendedName>
</protein>
<proteinExistence type="predicted"/>
<reference evidence="2 3" key="1">
    <citation type="submission" date="2020-08" db="EMBL/GenBank/DDBJ databases">
        <title>Description of novel Flavobacterium F-380 isolate.</title>
        <authorList>
            <person name="Saticioglu I.B."/>
            <person name="Duman M."/>
            <person name="Altun S."/>
        </authorList>
    </citation>
    <scope>NUCLEOTIDE SEQUENCE [LARGE SCALE GENOMIC DNA]</scope>
    <source>
        <strain evidence="2 3">F-380</strain>
    </source>
</reference>
<feature type="compositionally biased region" description="Polar residues" evidence="1">
    <location>
        <begin position="95"/>
        <end position="119"/>
    </location>
</feature>
<dbReference type="EMBL" id="JACRUJ010000001">
    <property type="protein sequence ID" value="MBC5840990.1"/>
    <property type="molecule type" value="Genomic_DNA"/>
</dbReference>
<dbReference type="Proteomes" id="UP000629963">
    <property type="component" value="Unassembled WGS sequence"/>
</dbReference>
<gene>
    <name evidence="2" type="ORF">H8R23_06200</name>
</gene>